<protein>
    <submittedName>
        <fullName evidence="1">Uncharacterized protein</fullName>
    </submittedName>
</protein>
<dbReference type="Proteomes" id="UP001140096">
    <property type="component" value="Unassembled WGS sequence"/>
</dbReference>
<gene>
    <name evidence="1" type="ORF">H4S07_001522</name>
</gene>
<organism evidence="1 2">
    <name type="scientific">Coemansia furcata</name>
    <dbReference type="NCBI Taxonomy" id="417177"/>
    <lineage>
        <taxon>Eukaryota</taxon>
        <taxon>Fungi</taxon>
        <taxon>Fungi incertae sedis</taxon>
        <taxon>Zoopagomycota</taxon>
        <taxon>Kickxellomycotina</taxon>
        <taxon>Kickxellomycetes</taxon>
        <taxon>Kickxellales</taxon>
        <taxon>Kickxellaceae</taxon>
        <taxon>Coemansia</taxon>
    </lineage>
</organism>
<feature type="non-terminal residue" evidence="1">
    <location>
        <position position="1"/>
    </location>
</feature>
<name>A0ACC1LM73_9FUNG</name>
<accession>A0ACC1LM73</accession>
<proteinExistence type="predicted"/>
<keyword evidence="2" id="KW-1185">Reference proteome</keyword>
<evidence type="ECO:0000313" key="2">
    <source>
        <dbReference type="Proteomes" id="UP001140096"/>
    </source>
</evidence>
<comment type="caution">
    <text evidence="1">The sequence shown here is derived from an EMBL/GenBank/DDBJ whole genome shotgun (WGS) entry which is preliminary data.</text>
</comment>
<reference evidence="1" key="1">
    <citation type="submission" date="2022-07" db="EMBL/GenBank/DDBJ databases">
        <title>Phylogenomic reconstructions and comparative analyses of Kickxellomycotina fungi.</title>
        <authorList>
            <person name="Reynolds N.K."/>
            <person name="Stajich J.E."/>
            <person name="Barry K."/>
            <person name="Grigoriev I.V."/>
            <person name="Crous P."/>
            <person name="Smith M.E."/>
        </authorList>
    </citation>
    <scope>NUCLEOTIDE SEQUENCE</scope>
    <source>
        <strain evidence="1">CBS 102833</strain>
    </source>
</reference>
<dbReference type="EMBL" id="JANBUP010000258">
    <property type="protein sequence ID" value="KAJ2812260.1"/>
    <property type="molecule type" value="Genomic_DNA"/>
</dbReference>
<sequence>FLKLATKIKDAQRAAAMQSALSPLAVVLAAEGVYTPATLSLGSTMLVVGKPHAVVSSAEASAVLESALDQLVGGATKPKPTVSAANVFDVGVIGESPANGTFAGKVKGFLSNPELLMF</sequence>
<evidence type="ECO:0000313" key="1">
    <source>
        <dbReference type="EMBL" id="KAJ2812260.1"/>
    </source>
</evidence>